<sequence>MTPAAEPALRGSLEEATQQYDAIKAQLKEGLANKSKVDKDLVDLESQIYLYEGSYLNNTAHSGGNVIRGFDTYMKSSITGMATGRNSSTPAPSNEDRIFSTSSATYQRSIALKMNTPATEDKEAGQSVGYKLKRKADDSARN</sequence>
<evidence type="ECO:0000256" key="5">
    <source>
        <dbReference type="ARBA" id="ARBA00023015"/>
    </source>
</evidence>
<dbReference type="GO" id="GO:0006281">
    <property type="term" value="P:DNA repair"/>
    <property type="evidence" value="ECO:0007669"/>
    <property type="project" value="UniProtKB-UniRule"/>
</dbReference>
<evidence type="ECO:0000256" key="6">
    <source>
        <dbReference type="ARBA" id="ARBA00023054"/>
    </source>
</evidence>
<protein>
    <recommendedName>
        <fullName evidence="3 9">Chromatin modification-related protein EAF6</fullName>
    </recommendedName>
</protein>
<comment type="function">
    <text evidence="9">Component of the NuA4 histone acetyltransferase complex which is involved in transcriptional activation of selected genes principally by acetylation of nucleosomal histone H4 and H2A. The NuA4 complex is also involved in DNA repair.</text>
</comment>
<feature type="region of interest" description="Disordered" evidence="10">
    <location>
        <begin position="114"/>
        <end position="142"/>
    </location>
</feature>
<dbReference type="AlphaFoldDB" id="A0A2N1J9N5"/>
<dbReference type="OrthoDB" id="440324at2759"/>
<evidence type="ECO:0000256" key="9">
    <source>
        <dbReference type="RuleBase" id="RU368022"/>
    </source>
</evidence>
<dbReference type="GO" id="GO:0035267">
    <property type="term" value="C:NuA4 histone acetyltransferase complex"/>
    <property type="evidence" value="ECO:0007669"/>
    <property type="project" value="UniProtKB-UniRule"/>
</dbReference>
<dbReference type="EMBL" id="KZ454992">
    <property type="protein sequence ID" value="PKI83267.1"/>
    <property type="molecule type" value="Genomic_DNA"/>
</dbReference>
<evidence type="ECO:0000256" key="8">
    <source>
        <dbReference type="ARBA" id="ARBA00023242"/>
    </source>
</evidence>
<dbReference type="Proteomes" id="UP000232875">
    <property type="component" value="Unassembled WGS sequence"/>
</dbReference>
<evidence type="ECO:0000256" key="1">
    <source>
        <dbReference type="ARBA" id="ARBA00004123"/>
    </source>
</evidence>
<name>A0A2N1J9N5_9BASI</name>
<evidence type="ECO:0000313" key="12">
    <source>
        <dbReference type="Proteomes" id="UP000232875"/>
    </source>
</evidence>
<dbReference type="PANTHER" id="PTHR13476">
    <property type="entry name" value="CHROMATIN MODIFICATION-RELATED PROTEIN MEAF6"/>
    <property type="match status" value="1"/>
</dbReference>
<dbReference type="GO" id="GO:0006325">
    <property type="term" value="P:chromatin organization"/>
    <property type="evidence" value="ECO:0007669"/>
    <property type="project" value="UniProtKB-KW"/>
</dbReference>
<keyword evidence="7 9" id="KW-0804">Transcription</keyword>
<keyword evidence="8 9" id="KW-0539">Nucleus</keyword>
<dbReference type="InterPro" id="IPR015418">
    <property type="entry name" value="Eaf6"/>
</dbReference>
<accession>A0A2N1J9N5</accession>
<comment type="similarity">
    <text evidence="2 9">Belongs to the EAF6 family.</text>
</comment>
<keyword evidence="9" id="KW-0234">DNA repair</keyword>
<dbReference type="Pfam" id="PF09340">
    <property type="entry name" value="NuA4"/>
    <property type="match status" value="1"/>
</dbReference>
<keyword evidence="12" id="KW-1185">Reference proteome</keyword>
<gene>
    <name evidence="11" type="ORF">MVES_002836</name>
</gene>
<evidence type="ECO:0000256" key="7">
    <source>
        <dbReference type="ARBA" id="ARBA00023163"/>
    </source>
</evidence>
<comment type="subcellular location">
    <subcellularLocation>
        <location evidence="1 9">Nucleus</location>
    </subcellularLocation>
</comment>
<keyword evidence="6" id="KW-0175">Coiled coil</keyword>
<dbReference type="GO" id="GO:0005634">
    <property type="term" value="C:nucleus"/>
    <property type="evidence" value="ECO:0007669"/>
    <property type="project" value="UniProtKB-SubCell"/>
</dbReference>
<organism evidence="11 12">
    <name type="scientific">Malassezia vespertilionis</name>
    <dbReference type="NCBI Taxonomy" id="2020962"/>
    <lineage>
        <taxon>Eukaryota</taxon>
        <taxon>Fungi</taxon>
        <taxon>Dikarya</taxon>
        <taxon>Basidiomycota</taxon>
        <taxon>Ustilaginomycotina</taxon>
        <taxon>Malasseziomycetes</taxon>
        <taxon>Malasseziales</taxon>
        <taxon>Malasseziaceae</taxon>
        <taxon>Malassezia</taxon>
    </lineage>
</organism>
<evidence type="ECO:0000256" key="10">
    <source>
        <dbReference type="SAM" id="MobiDB-lite"/>
    </source>
</evidence>
<keyword evidence="5 9" id="KW-0805">Transcription regulation</keyword>
<evidence type="ECO:0000256" key="2">
    <source>
        <dbReference type="ARBA" id="ARBA00010916"/>
    </source>
</evidence>
<keyword evidence="4 9" id="KW-0156">Chromatin regulator</keyword>
<evidence type="ECO:0000313" key="11">
    <source>
        <dbReference type="EMBL" id="PKI83267.1"/>
    </source>
</evidence>
<feature type="compositionally biased region" description="Polar residues" evidence="10">
    <location>
        <begin position="81"/>
        <end position="92"/>
    </location>
</feature>
<keyword evidence="9" id="KW-0227">DNA damage</keyword>
<evidence type="ECO:0000256" key="4">
    <source>
        <dbReference type="ARBA" id="ARBA00022853"/>
    </source>
</evidence>
<feature type="region of interest" description="Disordered" evidence="10">
    <location>
        <begin position="81"/>
        <end position="100"/>
    </location>
</feature>
<proteinExistence type="inferred from homology"/>
<evidence type="ECO:0000256" key="3">
    <source>
        <dbReference type="ARBA" id="ARBA00018504"/>
    </source>
</evidence>
<dbReference type="STRING" id="2020962.A0A2N1J9N5"/>
<reference evidence="11 12" key="1">
    <citation type="submission" date="2017-10" db="EMBL/GenBank/DDBJ databases">
        <title>A novel species of cold-tolerant Malassezia isolated from bats.</title>
        <authorList>
            <person name="Lorch J.M."/>
            <person name="Palmer J.M."/>
            <person name="Vanderwolf K.J."/>
            <person name="Schmidt K.Z."/>
            <person name="Verant M.L."/>
            <person name="Weller T.J."/>
            <person name="Blehert D.S."/>
        </authorList>
    </citation>
    <scope>NUCLEOTIDE SEQUENCE [LARGE SCALE GENOMIC DNA]</scope>
    <source>
        <strain evidence="11 12">NWHC:44797-103</strain>
    </source>
</reference>
<comment type="subunit">
    <text evidence="9">Component of the NuA4 histone acetyltransferase complex.</text>
</comment>